<evidence type="ECO:0000256" key="2">
    <source>
        <dbReference type="ARBA" id="ARBA00008231"/>
    </source>
</evidence>
<dbReference type="InterPro" id="IPR011419">
    <property type="entry name" value="ATP12_ATP_synth-F1-assembly"/>
</dbReference>
<dbReference type="Gene3D" id="1.10.3580.10">
    <property type="entry name" value="ATP12 ATPase"/>
    <property type="match status" value="1"/>
</dbReference>
<protein>
    <submittedName>
        <fullName evidence="6">ATP12 chaperone protein</fullName>
    </submittedName>
</protein>
<comment type="subcellular location">
    <subcellularLocation>
        <location evidence="1">Mitochondrion</location>
    </subcellularLocation>
</comment>
<keyword evidence="3" id="KW-0809">Transit peptide</keyword>
<dbReference type="Gene3D" id="3.30.2180.10">
    <property type="entry name" value="ATP12-like"/>
    <property type="match status" value="1"/>
</dbReference>
<dbReference type="AlphaFoldDB" id="A0A060IHP1"/>
<sequence length="302" mass="34218">MKQFLISLQAWKCHPSSSNFRPLMPFTFEPCSPSAKSYFSSSSQRYSSSLEKGSANSLNSENAEVSMQRFWKTVDIEKLPDGQYSIRLDMRRLKTPNGNQLLVPKSKLVLATLISREWDEQRKVLKQHSLPLVSLVSRAIDGMNSSDKVLVIEGLIKYLDTDTIWFSQSEPATLAKMQAKHWDPLINWIKDTYGVEIETHRDSIFFSKQPESTKTKLKAVVEGFDPLKLAAFERAVHTTKSFVISLALIEGRLTIEEASDASRVEVLSQILRWGEVEDSHDVDYQEIRMKLGSVVCAGINTI</sequence>
<evidence type="ECO:0000256" key="5">
    <source>
        <dbReference type="ARBA" id="ARBA00023186"/>
    </source>
</evidence>
<dbReference type="Pfam" id="PF07542">
    <property type="entry name" value="ATP12"/>
    <property type="match status" value="1"/>
</dbReference>
<evidence type="ECO:0000256" key="4">
    <source>
        <dbReference type="ARBA" id="ARBA00023128"/>
    </source>
</evidence>
<dbReference type="PANTHER" id="PTHR21013">
    <property type="entry name" value="ATP SYNTHASE MITOCHONDRIAL F1 COMPLEX ASSEMBLY FACTOR 2/ATP12 PROTEIN, MITOCHONDRIAL PRECURSOR"/>
    <property type="match status" value="1"/>
</dbReference>
<proteinExistence type="inferred from homology"/>
<dbReference type="GO" id="GO:0005739">
    <property type="term" value="C:mitochondrion"/>
    <property type="evidence" value="ECO:0007669"/>
    <property type="project" value="UniProtKB-SubCell"/>
</dbReference>
<reference evidence="6" key="1">
    <citation type="journal article" date="2014" name="Mycology">
        <title>A brief overview of the size and composition of the myrtle rust genome and its taxonomic status.</title>
        <authorList>
            <person name="Tan M.-K."/>
            <person name="Collins D."/>
            <person name="Chen Z."/>
            <person name="Englezou A."/>
            <person name="Wilkins M."/>
        </authorList>
    </citation>
    <scope>NUCLEOTIDE SEQUENCE</scope>
    <source>
        <strain evidence="6">44196</strain>
    </source>
</reference>
<evidence type="ECO:0000313" key="6">
    <source>
        <dbReference type="EMBL" id="AIC33775.1"/>
    </source>
</evidence>
<dbReference type="SUPFAM" id="SSF160909">
    <property type="entry name" value="ATP12-like"/>
    <property type="match status" value="1"/>
</dbReference>
<dbReference type="InterPro" id="IPR042272">
    <property type="entry name" value="ATP12_ATP_synth-F1-assembly_N"/>
</dbReference>
<comment type="similarity">
    <text evidence="2">Belongs to the ATP12 family.</text>
</comment>
<dbReference type="PANTHER" id="PTHR21013:SF10">
    <property type="entry name" value="ATP SYNTHASE MITOCHONDRIAL F1 COMPLEX ASSEMBLY FACTOR 2"/>
    <property type="match status" value="1"/>
</dbReference>
<dbReference type="GO" id="GO:0033615">
    <property type="term" value="P:mitochondrial proton-transporting ATP synthase complex assembly"/>
    <property type="evidence" value="ECO:0007669"/>
    <property type="project" value="TreeGrafter"/>
</dbReference>
<dbReference type="InterPro" id="IPR023335">
    <property type="entry name" value="ATP12_ortho_dom_sf"/>
</dbReference>
<keyword evidence="5" id="KW-0143">Chaperone</keyword>
<dbReference type="EMBL" id="KF431980">
    <property type="protein sequence ID" value="AIC33775.1"/>
    <property type="molecule type" value="Genomic_DNA"/>
</dbReference>
<evidence type="ECO:0000256" key="1">
    <source>
        <dbReference type="ARBA" id="ARBA00004173"/>
    </source>
</evidence>
<organism evidence="6">
    <name type="scientific">Puccinia cf. psidii AE-2014</name>
    <dbReference type="NCBI Taxonomy" id="1505670"/>
    <lineage>
        <taxon>Eukaryota</taxon>
        <taxon>Fungi</taxon>
        <taxon>Dikarya</taxon>
        <taxon>Basidiomycota</taxon>
        <taxon>Pucciniomycotina</taxon>
        <taxon>Pucciniomycetes</taxon>
        <taxon>Pucciniales</taxon>
        <taxon>Pucciniaceae</taxon>
        <taxon>Puccinia</taxon>
    </lineage>
</organism>
<evidence type="ECO:0000256" key="3">
    <source>
        <dbReference type="ARBA" id="ARBA00022946"/>
    </source>
</evidence>
<keyword evidence="4" id="KW-0496">Mitochondrion</keyword>
<name>A0A060IHP1_9BASI</name>
<accession>A0A060IHP1</accession>